<evidence type="ECO:0000313" key="3">
    <source>
        <dbReference type="Proteomes" id="UP000008021"/>
    </source>
</evidence>
<dbReference type="Proteomes" id="UP000008021">
    <property type="component" value="Chromosome 2"/>
</dbReference>
<evidence type="ECO:0000256" key="1">
    <source>
        <dbReference type="SAM" id="MobiDB-lite"/>
    </source>
</evidence>
<reference evidence="2" key="1">
    <citation type="submission" date="2015-04" db="UniProtKB">
        <authorList>
            <consortium name="EnsemblPlants"/>
        </authorList>
    </citation>
    <scope>IDENTIFICATION</scope>
</reference>
<feature type="compositionally biased region" description="Polar residues" evidence="1">
    <location>
        <begin position="71"/>
        <end position="80"/>
    </location>
</feature>
<organism evidence="2">
    <name type="scientific">Oryza meridionalis</name>
    <dbReference type="NCBI Taxonomy" id="40149"/>
    <lineage>
        <taxon>Eukaryota</taxon>
        <taxon>Viridiplantae</taxon>
        <taxon>Streptophyta</taxon>
        <taxon>Embryophyta</taxon>
        <taxon>Tracheophyta</taxon>
        <taxon>Spermatophyta</taxon>
        <taxon>Magnoliopsida</taxon>
        <taxon>Liliopsida</taxon>
        <taxon>Poales</taxon>
        <taxon>Poaceae</taxon>
        <taxon>BOP clade</taxon>
        <taxon>Oryzoideae</taxon>
        <taxon>Oryzeae</taxon>
        <taxon>Oryzinae</taxon>
        <taxon>Oryza</taxon>
    </lineage>
</organism>
<proteinExistence type="predicted"/>
<accession>A0A0E0CL30</accession>
<dbReference type="HOGENOM" id="CLU_2018886_0_0_1"/>
<keyword evidence="3" id="KW-1185">Reference proteome</keyword>
<protein>
    <submittedName>
        <fullName evidence="2">Uncharacterized protein</fullName>
    </submittedName>
</protein>
<reference evidence="2" key="2">
    <citation type="submission" date="2018-05" db="EMBL/GenBank/DDBJ databases">
        <title>OmerRS3 (Oryza meridionalis Reference Sequence Version 3).</title>
        <authorList>
            <person name="Zhang J."/>
            <person name="Kudrna D."/>
            <person name="Lee S."/>
            <person name="Talag J."/>
            <person name="Welchert J."/>
            <person name="Wing R.A."/>
        </authorList>
    </citation>
    <scope>NUCLEOTIDE SEQUENCE [LARGE SCALE GENOMIC DNA]</scope>
    <source>
        <strain evidence="2">cv. OR44</strain>
    </source>
</reference>
<feature type="region of interest" description="Disordered" evidence="1">
    <location>
        <begin position="30"/>
        <end position="123"/>
    </location>
</feature>
<name>A0A0E0CL30_9ORYZ</name>
<dbReference type="EnsemblPlants" id="OMERI02G18050.6">
    <property type="protein sequence ID" value="OMERI02G18050.6"/>
    <property type="gene ID" value="OMERI02G18050"/>
</dbReference>
<dbReference type="Gramene" id="OMERI02G18050.6">
    <property type="protein sequence ID" value="OMERI02G18050.6"/>
    <property type="gene ID" value="OMERI02G18050"/>
</dbReference>
<dbReference type="AlphaFoldDB" id="A0A0E0CL30"/>
<sequence length="123" mass="13041">MRESITRSCMSIDPRAEAVAAGVEHASIVPGLRQQRSDENDAAVPERSGAARRCSDKDSGGGGARTRRTTLNSSAVTTARTNDETSPIARCAPESPAVEFDDGASDVPFSNDVPFFPPLHVQK</sequence>
<evidence type="ECO:0000313" key="2">
    <source>
        <dbReference type="EnsemblPlants" id="OMERI02G18050.6"/>
    </source>
</evidence>